<evidence type="ECO:0000313" key="4">
    <source>
        <dbReference type="EMBL" id="MBV2131852.1"/>
    </source>
</evidence>
<dbReference type="Pfam" id="PF13408">
    <property type="entry name" value="Zn_ribbon_recom"/>
    <property type="match status" value="1"/>
</dbReference>
<dbReference type="PANTHER" id="PTHR30461:SF2">
    <property type="entry name" value="SERINE RECOMBINASE PINE-RELATED"/>
    <property type="match status" value="1"/>
</dbReference>
<dbReference type="InterPro" id="IPR050639">
    <property type="entry name" value="SSR_resolvase"/>
</dbReference>
<dbReference type="SMART" id="SM00857">
    <property type="entry name" value="Resolvase"/>
    <property type="match status" value="1"/>
</dbReference>
<dbReference type="EMBL" id="JAHRGL010000010">
    <property type="protein sequence ID" value="MBV2131852.1"/>
    <property type="molecule type" value="Genomic_DNA"/>
</dbReference>
<dbReference type="PANTHER" id="PTHR30461">
    <property type="entry name" value="DNA-INVERTASE FROM LAMBDOID PROPHAGE"/>
    <property type="match status" value="1"/>
</dbReference>
<keyword evidence="5" id="KW-1185">Reference proteome</keyword>
<evidence type="ECO:0000256" key="2">
    <source>
        <dbReference type="ARBA" id="ARBA00023172"/>
    </source>
</evidence>
<feature type="domain" description="Resolvase/invertase-type recombinase catalytic" evidence="3">
    <location>
        <begin position="3"/>
        <end position="163"/>
    </location>
</feature>
<gene>
    <name evidence="4" type="ORF">KRX52_03460</name>
</gene>
<dbReference type="Pfam" id="PF00239">
    <property type="entry name" value="Resolvase"/>
    <property type="match status" value="1"/>
</dbReference>
<accession>A0ABS6MUB5</accession>
<evidence type="ECO:0000259" key="3">
    <source>
        <dbReference type="PROSITE" id="PS51736"/>
    </source>
</evidence>
<dbReference type="CDD" id="cd00338">
    <property type="entry name" value="Ser_Recombinase"/>
    <property type="match status" value="1"/>
</dbReference>
<name>A0ABS6MUB5_9GAMM</name>
<proteinExistence type="predicted"/>
<protein>
    <submittedName>
        <fullName evidence="4">Recombinase family protein</fullName>
    </submittedName>
</protein>
<reference evidence="4 5" key="1">
    <citation type="submission" date="2021-06" db="EMBL/GenBank/DDBJ databases">
        <title>Differences between aerobic and microaerobic xylene degrading microbial communities.</title>
        <authorList>
            <person name="Banerjee S."/>
            <person name="Tancsics A."/>
        </authorList>
    </citation>
    <scope>NUCLEOTIDE SEQUENCE [LARGE SCALE GENOMIC DNA]</scope>
    <source>
        <strain evidence="4 5">MAP12</strain>
    </source>
</reference>
<comment type="caution">
    <text evidence="4">The sequence shown here is derived from an EMBL/GenBank/DDBJ whole genome shotgun (WGS) entry which is preliminary data.</text>
</comment>
<dbReference type="PROSITE" id="PS51736">
    <property type="entry name" value="RECOMBINASES_3"/>
    <property type="match status" value="1"/>
</dbReference>
<sequence>MPQAISYTRFSSILQSKGSSKERQKELISNWLDNHPEYSLSPLSADDHGRSGYSGEHLKHGLGSILEAIKNNKIKSKDVILIEALDRLGRLETLEMLSLTTSIINSGVAIITLEDQNEYSQETTRNNANLLYILLGKIQQAHDYSDRLSKRIKAAYRSKLTKARAGQKIRIITPLWLNTDGSLREKESSAVLACIDLYLRGHGTRSILLTLMDAHPCLRTVHPSTLKRWFKNRALIGEWQGTQPFNPLIDKSTFYKLQNELARRSKNMSPEQTYDLSGIVVCEKCGSRYYYRRKLHNGNTIIYGNCSTYLKRGKPYCENNKTMPYEVLLFAFNQTYSNHLWMAAVADAISNTAEKVEALKSERIEISASIKNITTNLERFPEQPEFVERLEHLNQKRESLNKKILDLESGMTETSESYSIIEFIEHLEKDSDQAMEIWGKRSTLLNDPTMLREALKRVDYKIKVDGAIIKEPNGSQFELIRRSQSHKRYIINCTYKNPNQELSPTTWAAISRTGHPVEGATEATLYTNLAESYLYD</sequence>
<keyword evidence="2" id="KW-0233">DNA recombination</keyword>
<evidence type="ECO:0000313" key="5">
    <source>
        <dbReference type="Proteomes" id="UP000813068"/>
    </source>
</evidence>
<dbReference type="InterPro" id="IPR006119">
    <property type="entry name" value="Resolv_N"/>
</dbReference>
<keyword evidence="1" id="KW-0238">DNA-binding</keyword>
<dbReference type="RefSeq" id="WP_217679764.1">
    <property type="nucleotide sequence ID" value="NZ_JAHRGL010000010.1"/>
</dbReference>
<organism evidence="4 5">
    <name type="scientific">Geopseudomonas aromaticivorans</name>
    <dbReference type="NCBI Taxonomy" id="2849492"/>
    <lineage>
        <taxon>Bacteria</taxon>
        <taxon>Pseudomonadati</taxon>
        <taxon>Pseudomonadota</taxon>
        <taxon>Gammaproteobacteria</taxon>
        <taxon>Pseudomonadales</taxon>
        <taxon>Pseudomonadaceae</taxon>
        <taxon>Geopseudomonas</taxon>
    </lineage>
</organism>
<dbReference type="Proteomes" id="UP000813068">
    <property type="component" value="Unassembled WGS sequence"/>
</dbReference>
<evidence type="ECO:0000256" key="1">
    <source>
        <dbReference type="ARBA" id="ARBA00023125"/>
    </source>
</evidence>
<dbReference type="InterPro" id="IPR025827">
    <property type="entry name" value="Zn_ribbon_recom_dom"/>
</dbReference>